<evidence type="ECO:0000313" key="2">
    <source>
        <dbReference type="Proteomes" id="UP000801492"/>
    </source>
</evidence>
<keyword evidence="2" id="KW-1185">Reference proteome</keyword>
<dbReference type="Proteomes" id="UP000801492">
    <property type="component" value="Unassembled WGS sequence"/>
</dbReference>
<dbReference type="AlphaFoldDB" id="A0A8K0CAF3"/>
<evidence type="ECO:0000313" key="1">
    <source>
        <dbReference type="EMBL" id="KAF2882454.1"/>
    </source>
</evidence>
<gene>
    <name evidence="1" type="ORF">ILUMI_23717</name>
</gene>
<organism evidence="1 2">
    <name type="scientific">Ignelater luminosus</name>
    <name type="common">Cucubano</name>
    <name type="synonym">Pyrophorus luminosus</name>
    <dbReference type="NCBI Taxonomy" id="2038154"/>
    <lineage>
        <taxon>Eukaryota</taxon>
        <taxon>Metazoa</taxon>
        <taxon>Ecdysozoa</taxon>
        <taxon>Arthropoda</taxon>
        <taxon>Hexapoda</taxon>
        <taxon>Insecta</taxon>
        <taxon>Pterygota</taxon>
        <taxon>Neoptera</taxon>
        <taxon>Endopterygota</taxon>
        <taxon>Coleoptera</taxon>
        <taxon>Polyphaga</taxon>
        <taxon>Elateriformia</taxon>
        <taxon>Elateroidea</taxon>
        <taxon>Elateridae</taxon>
        <taxon>Agrypninae</taxon>
        <taxon>Pyrophorini</taxon>
        <taxon>Ignelater</taxon>
    </lineage>
</organism>
<accession>A0A8K0CAF3</accession>
<reference evidence="1" key="1">
    <citation type="submission" date="2019-08" db="EMBL/GenBank/DDBJ databases">
        <title>The genome of the North American firefly Photinus pyralis.</title>
        <authorList>
            <consortium name="Photinus pyralis genome working group"/>
            <person name="Fallon T.R."/>
            <person name="Sander Lower S.E."/>
            <person name="Weng J.-K."/>
        </authorList>
    </citation>
    <scope>NUCLEOTIDE SEQUENCE</scope>
    <source>
        <strain evidence="1">TRF0915ILg1</strain>
        <tissue evidence="1">Whole body</tissue>
    </source>
</reference>
<sequence>EYFNAETDADDVVDVQAGNKEKTVDPGQICRREVTAALKKMKLGRAAGYDAVALELLIYMGEAGVNLLLHVVNLAFKKKGDTRNCSNRKEISLLSVPGKIYSRILLERLAKKVEPLL</sequence>
<name>A0A8K0CAF3_IGNLU</name>
<dbReference type="EMBL" id="VTPC01090615">
    <property type="protein sequence ID" value="KAF2882454.1"/>
    <property type="molecule type" value="Genomic_DNA"/>
</dbReference>
<dbReference type="OrthoDB" id="6776014at2759"/>
<proteinExistence type="predicted"/>
<comment type="caution">
    <text evidence="1">The sequence shown here is derived from an EMBL/GenBank/DDBJ whole genome shotgun (WGS) entry which is preliminary data.</text>
</comment>
<feature type="non-terminal residue" evidence="1">
    <location>
        <position position="1"/>
    </location>
</feature>
<protein>
    <submittedName>
        <fullName evidence="1">Uncharacterized protein</fullName>
    </submittedName>
</protein>